<gene>
    <name evidence="2" type="ORF">FB45DRAFT_312500</name>
</gene>
<keyword evidence="3" id="KW-1185">Reference proteome</keyword>
<dbReference type="InterPro" id="IPR008979">
    <property type="entry name" value="Galactose-bd-like_sf"/>
</dbReference>
<comment type="caution">
    <text evidence="2">The sequence shown here is derived from an EMBL/GenBank/DDBJ whole genome shotgun (WGS) entry which is preliminary data.</text>
</comment>
<sequence length="366" mass="37956">MVYKFFLTIAFAALALIPPISALDLQSSTWIWTNEVSGGEAPAGNRAFRKDFVAPLGKTPVQADILLTVDNIFTFYVNGIEAGSGRGYNIGHLFCVAMSPCLNVFAVNATNEGPGSSPAGLVAAIQITYSDGTTTNIVTDTTWLYSTTVPSGFEQLSFDDSSWKPAIGEGAFGISPWGPTAQVIDAPTLSIANASWIWTNEVVGGNAPSGNRAFRRTYTPPPGQTPTSATIIISADDAYSLYVNGVLVGSGNSWGTAQTYSIGLAPAANYVFAVFAQNQGTTPNPAGLIAAIQINIAQCDCAAPVLFVTDGEWTSNTGTPAGFQLPGFDDSTWPAATIEGPFGISPWGNISVGGPGAANPIPGAPN</sequence>
<keyword evidence="1" id="KW-0732">Signal</keyword>
<evidence type="ECO:0000256" key="1">
    <source>
        <dbReference type="SAM" id="SignalP"/>
    </source>
</evidence>
<feature type="signal peptide" evidence="1">
    <location>
        <begin position="1"/>
        <end position="22"/>
    </location>
</feature>
<dbReference type="Gene3D" id="2.60.120.260">
    <property type="entry name" value="Galactose-binding domain-like"/>
    <property type="match status" value="2"/>
</dbReference>
<dbReference type="EMBL" id="JARKIF010000032">
    <property type="protein sequence ID" value="KAJ7611617.1"/>
    <property type="molecule type" value="Genomic_DNA"/>
</dbReference>
<proteinExistence type="predicted"/>
<evidence type="ECO:0000313" key="3">
    <source>
        <dbReference type="Proteomes" id="UP001221142"/>
    </source>
</evidence>
<dbReference type="SUPFAM" id="SSF49785">
    <property type="entry name" value="Galactose-binding domain-like"/>
    <property type="match status" value="1"/>
</dbReference>
<accession>A0AAD7B5S7</accession>
<feature type="chain" id="PRO_5042198409" evidence="1">
    <location>
        <begin position="23"/>
        <end position="366"/>
    </location>
</feature>
<reference evidence="2" key="1">
    <citation type="submission" date="2023-03" db="EMBL/GenBank/DDBJ databases">
        <title>Massive genome expansion in bonnet fungi (Mycena s.s.) driven by repeated elements and novel gene families across ecological guilds.</title>
        <authorList>
            <consortium name="Lawrence Berkeley National Laboratory"/>
            <person name="Harder C.B."/>
            <person name="Miyauchi S."/>
            <person name="Viragh M."/>
            <person name="Kuo A."/>
            <person name="Thoen E."/>
            <person name="Andreopoulos B."/>
            <person name="Lu D."/>
            <person name="Skrede I."/>
            <person name="Drula E."/>
            <person name="Henrissat B."/>
            <person name="Morin E."/>
            <person name="Kohler A."/>
            <person name="Barry K."/>
            <person name="LaButti K."/>
            <person name="Morin E."/>
            <person name="Salamov A."/>
            <person name="Lipzen A."/>
            <person name="Mereny Z."/>
            <person name="Hegedus B."/>
            <person name="Baldrian P."/>
            <person name="Stursova M."/>
            <person name="Weitz H."/>
            <person name="Taylor A."/>
            <person name="Grigoriev I.V."/>
            <person name="Nagy L.G."/>
            <person name="Martin F."/>
            <person name="Kauserud H."/>
        </authorList>
    </citation>
    <scope>NUCLEOTIDE SEQUENCE</scope>
    <source>
        <strain evidence="2">9284</strain>
    </source>
</reference>
<organism evidence="2 3">
    <name type="scientific">Roridomyces roridus</name>
    <dbReference type="NCBI Taxonomy" id="1738132"/>
    <lineage>
        <taxon>Eukaryota</taxon>
        <taxon>Fungi</taxon>
        <taxon>Dikarya</taxon>
        <taxon>Basidiomycota</taxon>
        <taxon>Agaricomycotina</taxon>
        <taxon>Agaricomycetes</taxon>
        <taxon>Agaricomycetidae</taxon>
        <taxon>Agaricales</taxon>
        <taxon>Marasmiineae</taxon>
        <taxon>Mycenaceae</taxon>
        <taxon>Roridomyces</taxon>
    </lineage>
</organism>
<dbReference type="Proteomes" id="UP001221142">
    <property type="component" value="Unassembled WGS sequence"/>
</dbReference>
<protein>
    <submittedName>
        <fullName evidence="2">Lectin</fullName>
    </submittedName>
</protein>
<name>A0AAD7B5S7_9AGAR</name>
<evidence type="ECO:0000313" key="2">
    <source>
        <dbReference type="EMBL" id="KAJ7611617.1"/>
    </source>
</evidence>
<dbReference type="AlphaFoldDB" id="A0AAD7B5S7"/>